<dbReference type="GO" id="GO:0003746">
    <property type="term" value="F:translation elongation factor activity"/>
    <property type="evidence" value="ECO:0007669"/>
    <property type="project" value="UniProtKB-KW"/>
</dbReference>
<organism evidence="1 2">
    <name type="scientific">Vibrio ishigakensis</name>
    <dbReference type="NCBI Taxonomy" id="1481914"/>
    <lineage>
        <taxon>Bacteria</taxon>
        <taxon>Pseudomonadati</taxon>
        <taxon>Pseudomonadota</taxon>
        <taxon>Gammaproteobacteria</taxon>
        <taxon>Vibrionales</taxon>
        <taxon>Vibrionaceae</taxon>
        <taxon>Vibrio</taxon>
    </lineage>
</organism>
<evidence type="ECO:0000313" key="1">
    <source>
        <dbReference type="EMBL" id="GAM59905.1"/>
    </source>
</evidence>
<reference evidence="1 2" key="1">
    <citation type="submission" date="2015-01" db="EMBL/GenBank/DDBJ databases">
        <title>Vibrio sp. C5 JCM 19232 whole genome shotgun sequence.</title>
        <authorList>
            <person name="Sawabe T."/>
            <person name="Meirelles P."/>
            <person name="Feng G."/>
            <person name="Sayaka M."/>
            <person name="Hattori M."/>
            <person name="Ohkuma M."/>
        </authorList>
    </citation>
    <scope>NUCLEOTIDE SEQUENCE [LARGE SCALE GENOMIC DNA]</scope>
    <source>
        <strain evidence="1 2">JCM19232</strain>
    </source>
</reference>
<accession>A0A0B8NZG1</accession>
<dbReference type="AlphaFoldDB" id="A0A0B8NZG1"/>
<name>A0A0B8NZG1_9VIBR</name>
<dbReference type="Proteomes" id="UP000031670">
    <property type="component" value="Unassembled WGS sequence"/>
</dbReference>
<proteinExistence type="predicted"/>
<dbReference type="EMBL" id="BBSA01000001">
    <property type="protein sequence ID" value="GAM59905.1"/>
    <property type="molecule type" value="Genomic_DNA"/>
</dbReference>
<evidence type="ECO:0000313" key="2">
    <source>
        <dbReference type="Proteomes" id="UP000031670"/>
    </source>
</evidence>
<keyword evidence="1" id="KW-0648">Protein biosynthesis</keyword>
<comment type="caution">
    <text evidence="1">The sequence shown here is derived from an EMBL/GenBank/DDBJ whole genome shotgun (WGS) entry which is preliminary data.</text>
</comment>
<protein>
    <submittedName>
        <fullName evidence="1">Transcription elongation factor</fullName>
    </submittedName>
</protein>
<gene>
    <name evidence="1" type="ORF">JCM19232_238</name>
</gene>
<sequence>MTYKEQLRSELLEILTTQRQNALAAADSAHDDATHEQSVAETQYDTVGLEAAYLAHGQSQRVADCDMMINCIKALPLKEFEPEDEIVLGALVTLDTKMTCWFLPVCGGIKLDEGKVVVITPQSPLGEMLDGAEEGEVLEDGREIASVR</sequence>
<keyword evidence="1" id="KW-0251">Elongation factor</keyword>
<reference evidence="1 2" key="2">
    <citation type="submission" date="2015-01" db="EMBL/GenBank/DDBJ databases">
        <authorList>
            <consortium name="NBRP consortium"/>
            <person name="Sawabe T."/>
            <person name="Meirelles P."/>
            <person name="Feng G."/>
            <person name="Sayaka M."/>
            <person name="Hattori M."/>
            <person name="Ohkuma M."/>
        </authorList>
    </citation>
    <scope>NUCLEOTIDE SEQUENCE [LARGE SCALE GENOMIC DNA]</scope>
    <source>
        <strain evidence="1 2">JCM19232</strain>
    </source>
</reference>